<sequence length="247" mass="27646">MAKKQEECPAGAPLWMVTFSDLVTLLLTFFVLLLSMATMDKVKFDEAKQSLEQAFGFHSFSTTSRYTVPVMPSAPKSKFAPIPQPSAAKYYKRIKTDIEMTKISDKVEVIKRDDNTIVLRINDAVLFEPGKATLNPASYPLLRKIADIVRPLPMTMRIEGHTDNTPIAGKKITNWDLSVARAISVMRFYNRGKLFSLDRMSAVGYGDTRPIAPNDSPENKEKNRRVDFVLHPDIMSANAKAAPPIPL</sequence>
<feature type="domain" description="Motility protein B-like N-terminal" evidence="9">
    <location>
        <begin position="3"/>
        <end position="55"/>
    </location>
</feature>
<gene>
    <name evidence="10" type="primary">motB</name>
    <name evidence="10" type="ORF">GF1_09160</name>
</gene>
<evidence type="ECO:0000256" key="6">
    <source>
        <dbReference type="ARBA" id="ARBA00023136"/>
    </source>
</evidence>
<dbReference type="InterPro" id="IPR025713">
    <property type="entry name" value="MotB-like_N_dom"/>
</dbReference>
<evidence type="ECO:0000259" key="8">
    <source>
        <dbReference type="Pfam" id="PF00691"/>
    </source>
</evidence>
<accession>A0A915U9M9</accession>
<keyword evidence="3" id="KW-1003">Cell membrane</keyword>
<dbReference type="Proteomes" id="UP001063350">
    <property type="component" value="Chromosome"/>
</dbReference>
<dbReference type="InterPro" id="IPR006665">
    <property type="entry name" value="OmpA-like"/>
</dbReference>
<evidence type="ECO:0000256" key="2">
    <source>
        <dbReference type="ARBA" id="ARBA00008914"/>
    </source>
</evidence>
<evidence type="ECO:0000256" key="7">
    <source>
        <dbReference type="SAM" id="Phobius"/>
    </source>
</evidence>
<dbReference type="Gene3D" id="3.30.1330.60">
    <property type="entry name" value="OmpA-like domain"/>
    <property type="match status" value="1"/>
</dbReference>
<evidence type="ECO:0000256" key="5">
    <source>
        <dbReference type="ARBA" id="ARBA00022989"/>
    </source>
</evidence>
<dbReference type="PANTHER" id="PTHR30329:SF21">
    <property type="entry name" value="LIPOPROTEIN YIAD-RELATED"/>
    <property type="match status" value="1"/>
</dbReference>
<dbReference type="EMBL" id="AP024233">
    <property type="protein sequence ID" value="BCO08540.1"/>
    <property type="molecule type" value="Genomic_DNA"/>
</dbReference>
<evidence type="ECO:0000313" key="10">
    <source>
        <dbReference type="EMBL" id="BCO08540.1"/>
    </source>
</evidence>
<reference evidence="10" key="1">
    <citation type="submission" date="2020-12" db="EMBL/GenBank/DDBJ databases">
        <title>Desulfobium dissulfuricans gen. nov., sp. nov., a novel mesophilic, sulfate-reducing bacterium isolated from a deep-sea hydrothermal vent.</title>
        <authorList>
            <person name="Hashimoto Y."/>
            <person name="Tame A."/>
            <person name="Sawayama S."/>
            <person name="Miyazaki J."/>
            <person name="Takai K."/>
            <person name="Nakagawa S."/>
        </authorList>
    </citation>
    <scope>NUCLEOTIDE SEQUENCE</scope>
    <source>
        <strain evidence="10">GF1</strain>
    </source>
</reference>
<keyword evidence="5 7" id="KW-1133">Transmembrane helix</keyword>
<dbReference type="AlphaFoldDB" id="A0A915U9M9"/>
<evidence type="ECO:0000256" key="3">
    <source>
        <dbReference type="ARBA" id="ARBA00022475"/>
    </source>
</evidence>
<protein>
    <submittedName>
        <fullName evidence="10">Chemotaxis protein MotB</fullName>
    </submittedName>
</protein>
<dbReference type="InterPro" id="IPR036737">
    <property type="entry name" value="OmpA-like_sf"/>
</dbReference>
<evidence type="ECO:0000256" key="4">
    <source>
        <dbReference type="ARBA" id="ARBA00022692"/>
    </source>
</evidence>
<dbReference type="CDD" id="cd07185">
    <property type="entry name" value="OmpA_C-like"/>
    <property type="match status" value="1"/>
</dbReference>
<keyword evidence="6 7" id="KW-0472">Membrane</keyword>
<feature type="domain" description="OmpA-like" evidence="8">
    <location>
        <begin position="126"/>
        <end position="224"/>
    </location>
</feature>
<feature type="transmembrane region" description="Helical" evidence="7">
    <location>
        <begin position="12"/>
        <end position="34"/>
    </location>
</feature>
<evidence type="ECO:0000259" key="9">
    <source>
        <dbReference type="Pfam" id="PF13677"/>
    </source>
</evidence>
<dbReference type="GO" id="GO:0005886">
    <property type="term" value="C:plasma membrane"/>
    <property type="evidence" value="ECO:0007669"/>
    <property type="project" value="UniProtKB-SubCell"/>
</dbReference>
<comment type="subcellular location">
    <subcellularLocation>
        <location evidence="1">Cell membrane</location>
        <topology evidence="1">Single-pass membrane protein</topology>
    </subcellularLocation>
</comment>
<keyword evidence="11" id="KW-1185">Reference proteome</keyword>
<dbReference type="InterPro" id="IPR050330">
    <property type="entry name" value="Bact_OuterMem_StrucFunc"/>
</dbReference>
<dbReference type="KEGG" id="ddu:GF1_09160"/>
<proteinExistence type="inferred from homology"/>
<dbReference type="PANTHER" id="PTHR30329">
    <property type="entry name" value="STATOR ELEMENT OF FLAGELLAR MOTOR COMPLEX"/>
    <property type="match status" value="1"/>
</dbReference>
<evidence type="ECO:0000256" key="1">
    <source>
        <dbReference type="ARBA" id="ARBA00004162"/>
    </source>
</evidence>
<dbReference type="RefSeq" id="WP_267928445.1">
    <property type="nucleotide sequence ID" value="NZ_AP024233.1"/>
</dbReference>
<comment type="similarity">
    <text evidence="2">Belongs to the MotB family.</text>
</comment>
<organism evidence="10 11">
    <name type="scientific">Desulfolithobacter dissulfuricans</name>
    <dbReference type="NCBI Taxonomy" id="2795293"/>
    <lineage>
        <taxon>Bacteria</taxon>
        <taxon>Pseudomonadati</taxon>
        <taxon>Thermodesulfobacteriota</taxon>
        <taxon>Desulfobulbia</taxon>
        <taxon>Desulfobulbales</taxon>
        <taxon>Desulfobulbaceae</taxon>
        <taxon>Desulfolithobacter</taxon>
    </lineage>
</organism>
<evidence type="ECO:0000313" key="11">
    <source>
        <dbReference type="Proteomes" id="UP001063350"/>
    </source>
</evidence>
<dbReference type="Pfam" id="PF13677">
    <property type="entry name" value="MotB_plug"/>
    <property type="match status" value="1"/>
</dbReference>
<name>A0A915U9M9_9BACT</name>
<keyword evidence="4 7" id="KW-0812">Transmembrane</keyword>
<dbReference type="SUPFAM" id="SSF103088">
    <property type="entry name" value="OmpA-like"/>
    <property type="match status" value="1"/>
</dbReference>
<dbReference type="Pfam" id="PF00691">
    <property type="entry name" value="OmpA"/>
    <property type="match status" value="1"/>
</dbReference>